<keyword evidence="2" id="KW-0472">Membrane</keyword>
<dbReference type="AlphaFoldDB" id="A0A1L9BDE7"/>
<name>A0A1L9BDE7_9BACT</name>
<feature type="region of interest" description="Disordered" evidence="1">
    <location>
        <begin position="773"/>
        <end position="873"/>
    </location>
</feature>
<keyword evidence="2" id="KW-0812">Transmembrane</keyword>
<keyword evidence="2" id="KW-1133">Transmembrane helix</keyword>
<evidence type="ECO:0000256" key="2">
    <source>
        <dbReference type="SAM" id="Phobius"/>
    </source>
</evidence>
<reference evidence="4" key="1">
    <citation type="submission" date="2016-11" db="EMBL/GenBank/DDBJ databases">
        <authorList>
            <person name="Shukria A."/>
            <person name="Stevens D.C."/>
        </authorList>
    </citation>
    <scope>NUCLEOTIDE SEQUENCE [LARGE SCALE GENOMIC DNA]</scope>
    <source>
        <strain evidence="4">Cbfe23</strain>
    </source>
</reference>
<dbReference type="STRING" id="83449.BON30_14715"/>
<dbReference type="EMBL" id="MPIN01000003">
    <property type="protein sequence ID" value="OJH40290.1"/>
    <property type="molecule type" value="Genomic_DNA"/>
</dbReference>
<protein>
    <submittedName>
        <fullName evidence="3">Uncharacterized protein</fullName>
    </submittedName>
</protein>
<gene>
    <name evidence="3" type="ORF">BON30_14715</name>
</gene>
<keyword evidence="4" id="KW-1185">Reference proteome</keyword>
<evidence type="ECO:0000313" key="4">
    <source>
        <dbReference type="Proteomes" id="UP000182229"/>
    </source>
</evidence>
<feature type="compositionally biased region" description="Acidic residues" evidence="1">
    <location>
        <begin position="786"/>
        <end position="796"/>
    </location>
</feature>
<reference evidence="3 4" key="2">
    <citation type="submission" date="2016-12" db="EMBL/GenBank/DDBJ databases">
        <title>Draft Genome Sequence of Cystobacter ferrugineus Strain Cbfe23.</title>
        <authorList>
            <person name="Akbar S."/>
            <person name="Dowd S.E."/>
            <person name="Stevens D.C."/>
        </authorList>
    </citation>
    <scope>NUCLEOTIDE SEQUENCE [LARGE SCALE GENOMIC DNA]</scope>
    <source>
        <strain evidence="3 4">Cbfe23</strain>
    </source>
</reference>
<feature type="compositionally biased region" description="Basic and acidic residues" evidence="1">
    <location>
        <begin position="773"/>
        <end position="785"/>
    </location>
</feature>
<feature type="transmembrane region" description="Helical" evidence="2">
    <location>
        <begin position="63"/>
        <end position="84"/>
    </location>
</feature>
<feature type="compositionally biased region" description="Basic and acidic residues" evidence="1">
    <location>
        <begin position="797"/>
        <end position="809"/>
    </location>
</feature>
<organism evidence="3 4">
    <name type="scientific">Cystobacter ferrugineus</name>
    <dbReference type="NCBI Taxonomy" id="83449"/>
    <lineage>
        <taxon>Bacteria</taxon>
        <taxon>Pseudomonadati</taxon>
        <taxon>Myxococcota</taxon>
        <taxon>Myxococcia</taxon>
        <taxon>Myxococcales</taxon>
        <taxon>Cystobacterineae</taxon>
        <taxon>Archangiaceae</taxon>
        <taxon>Cystobacter</taxon>
    </lineage>
</organism>
<sequence>MGNQKLSIAEQQVAEDMSDRLIQTLTICKRNSDSLVEKLEEAMRIDKIRSDRIKSIKSKIMEIAVIAASLVPGGATVGAVLSLFRNRTLSSALSLARGADSELAVKIWGEGNVNEYDERKFENKIKFSGEEDKADGGGCDEKDDTSTLKKHFDAFEMQAGDALSNALSEFPQSAPSRLMRGGGGLDEIRRSMLTNIHRKHGAQLMMSSYKQTLGQLLEVAHGGEAAILSHALAAVADAVELDLNGAHIARHGGFKIVDDQGQLRMALGDAEVTKAKAHFKQFNRLQQGWSDREKIGITKFETAQRALSPSAGFVYPQEWTAEQIDAVLAFKTSITAYRVDLEEALKKMCMAEVTKYIVQDAAAGNSIVNHGFKHRSNLRHFLWDGQHGLIRSGANFFSFGLLWSTTKDESARAELMVDAHILHKMLELHLGTPWLAPIPNNPHTRRKVAFALHDVWNTIILSKSRTKNTRDLKKCYPVEKVVASPSIVSYWSPIGAFLGELPKKGAEAKSSKSSTGSDSVTSEMGNAYTAFIGDPENLPSSPTSVLSTVSSLDQQEMGLMLQKAATSGLKNSLYPDHAEIVNVNLRYKPFPTWLENAIAETYGGVGIGKRNLDVLLAVRKELDGVADVDWVRDVEDKANPLASYVSWTTGRKRFSKFKDKLETREAKEIFKKYGSYAQSLRNLGAQDTLMSAYLAQKMGLELLHSGVVEPTEVMKLMDDTIRHLLKKVAPEQYNRYKEVYKNSEITQKEIFPGKIILAREENGEESRETDFLYRRDGGLGPHDDTADSPDDEFFDDSGDRNKTDGHPDGKNISPAKKNGNSFLKDKDNIKQKNGKINKNPHVGTKYEKSPYFPPSKINSLQGKAGINGKSRKF</sequence>
<evidence type="ECO:0000313" key="3">
    <source>
        <dbReference type="EMBL" id="OJH40290.1"/>
    </source>
</evidence>
<comment type="caution">
    <text evidence="3">The sequence shown here is derived from an EMBL/GenBank/DDBJ whole genome shotgun (WGS) entry which is preliminary data.</text>
</comment>
<dbReference type="Proteomes" id="UP000182229">
    <property type="component" value="Unassembled WGS sequence"/>
</dbReference>
<evidence type="ECO:0000256" key="1">
    <source>
        <dbReference type="SAM" id="MobiDB-lite"/>
    </source>
</evidence>
<proteinExistence type="predicted"/>
<accession>A0A1L9BDE7</accession>
<dbReference type="OrthoDB" id="9824788at2"/>
<dbReference type="RefSeq" id="WP_071898923.1">
    <property type="nucleotide sequence ID" value="NZ_MPIN01000003.1"/>
</dbReference>